<name>A0A8J3TM95_9ACTN</name>
<dbReference type="EC" id="5.6.2.2" evidence="10"/>
<dbReference type="HAMAP" id="MF_01898">
    <property type="entry name" value="GyrB"/>
    <property type="match status" value="1"/>
</dbReference>
<dbReference type="InterPro" id="IPR001241">
    <property type="entry name" value="Topo_IIA"/>
</dbReference>
<feature type="binding site" evidence="10">
    <location>
        <position position="501"/>
    </location>
    <ligand>
        <name>Mg(2+)</name>
        <dbReference type="ChEBI" id="CHEBI:18420"/>
        <label>1</label>
        <note>catalytic</note>
    </ligand>
</feature>
<dbReference type="InterPro" id="IPR002288">
    <property type="entry name" value="DNA_gyrase_B_C"/>
</dbReference>
<dbReference type="CDD" id="cd00822">
    <property type="entry name" value="TopoII_Trans_DNA_gyrase"/>
    <property type="match status" value="1"/>
</dbReference>
<dbReference type="GO" id="GO:0046872">
    <property type="term" value="F:metal ion binding"/>
    <property type="evidence" value="ECO:0007669"/>
    <property type="project" value="UniProtKB-KW"/>
</dbReference>
<dbReference type="Pfam" id="PF01751">
    <property type="entry name" value="Toprim"/>
    <property type="match status" value="1"/>
</dbReference>
<feature type="binding site" evidence="10">
    <location>
        <position position="501"/>
    </location>
    <ligand>
        <name>Mg(2+)</name>
        <dbReference type="ChEBI" id="CHEBI:18420"/>
        <label>2</label>
    </ligand>
</feature>
<protein>
    <recommendedName>
        <fullName evidence="10">DNA gyrase subunit B</fullName>
        <ecNumber evidence="10">5.6.2.2</ecNumber>
    </recommendedName>
</protein>
<evidence type="ECO:0000259" key="12">
    <source>
        <dbReference type="PROSITE" id="PS50880"/>
    </source>
</evidence>
<dbReference type="InterPro" id="IPR020568">
    <property type="entry name" value="Ribosomal_Su5_D2-typ_SF"/>
</dbReference>
<reference evidence="13 14" key="1">
    <citation type="submission" date="2021-01" db="EMBL/GenBank/DDBJ databases">
        <title>Whole genome shotgun sequence of Planotetraspora mira NBRC 15435.</title>
        <authorList>
            <person name="Komaki H."/>
            <person name="Tamura T."/>
        </authorList>
    </citation>
    <scope>NUCLEOTIDE SEQUENCE [LARGE SCALE GENOMIC DNA]</scope>
    <source>
        <strain evidence="13 14">NBRC 15435</strain>
    </source>
</reference>
<dbReference type="InterPro" id="IPR006171">
    <property type="entry name" value="TOPRIM_dom"/>
</dbReference>
<dbReference type="InterPro" id="IPR013760">
    <property type="entry name" value="Topo_IIA-like_dom_sf"/>
</dbReference>
<evidence type="ECO:0000256" key="8">
    <source>
        <dbReference type="ARBA" id="ARBA00023125"/>
    </source>
</evidence>
<comment type="similarity">
    <text evidence="2 10">Belongs to the type II topoisomerase GyrB family.</text>
</comment>
<keyword evidence="5 10" id="KW-0067">ATP-binding</keyword>
<evidence type="ECO:0000256" key="5">
    <source>
        <dbReference type="ARBA" id="ARBA00022840"/>
    </source>
</evidence>
<evidence type="ECO:0000256" key="1">
    <source>
        <dbReference type="ARBA" id="ARBA00000185"/>
    </source>
</evidence>
<dbReference type="CDD" id="cd16928">
    <property type="entry name" value="HATPase_GyrB-like"/>
    <property type="match status" value="1"/>
</dbReference>
<feature type="site" description="Interaction with DNA" evidence="10">
    <location>
        <position position="456"/>
    </location>
</feature>
<dbReference type="GO" id="GO:0005524">
    <property type="term" value="F:ATP binding"/>
    <property type="evidence" value="ECO:0007669"/>
    <property type="project" value="UniProtKB-UniRule"/>
</dbReference>
<feature type="site" description="Interaction with DNA" evidence="10">
    <location>
        <position position="453"/>
    </location>
</feature>
<evidence type="ECO:0000256" key="4">
    <source>
        <dbReference type="ARBA" id="ARBA00022741"/>
    </source>
</evidence>
<keyword evidence="7 10" id="KW-0799">Topoisomerase</keyword>
<keyword evidence="4 10" id="KW-0547">Nucleotide-binding</keyword>
<dbReference type="SUPFAM" id="SSF54211">
    <property type="entry name" value="Ribosomal protein S5 domain 2-like"/>
    <property type="match status" value="1"/>
</dbReference>
<dbReference type="Pfam" id="PF00204">
    <property type="entry name" value="DNA_gyraseB"/>
    <property type="match status" value="1"/>
</dbReference>
<dbReference type="AlphaFoldDB" id="A0A8J3TM95"/>
<dbReference type="GO" id="GO:0005737">
    <property type="term" value="C:cytoplasm"/>
    <property type="evidence" value="ECO:0007669"/>
    <property type="project" value="UniProtKB-SubCell"/>
</dbReference>
<keyword evidence="8" id="KW-0238">DNA-binding</keyword>
<comment type="cofactor">
    <cofactor evidence="10">
        <name>Mg(2+)</name>
        <dbReference type="ChEBI" id="CHEBI:18420"/>
    </cofactor>
    <cofactor evidence="10">
        <name>Mn(2+)</name>
        <dbReference type="ChEBI" id="CHEBI:29035"/>
    </cofactor>
    <cofactor evidence="10">
        <name>Ca(2+)</name>
        <dbReference type="ChEBI" id="CHEBI:29108"/>
    </cofactor>
    <text evidence="10">Binds two Mg(2+) per subunit. The magnesium ions form salt bridges with both the protein and the DNA. Can also accept other divalent metal cations, such as Mn(2+) or Ca(2+).</text>
</comment>
<dbReference type="Proteomes" id="UP000650628">
    <property type="component" value="Unassembled WGS sequence"/>
</dbReference>
<comment type="miscellaneous">
    <text evidence="10">Few gyrases are as efficient as E.coli at forming negative supercoils. Not all organisms have 2 type II topoisomerases; in organisms with a single type II topoisomerase this enzyme also has to decatenate newly replicated chromosomes.</text>
</comment>
<evidence type="ECO:0000256" key="6">
    <source>
        <dbReference type="ARBA" id="ARBA00022842"/>
    </source>
</evidence>
<dbReference type="InterPro" id="IPR018522">
    <property type="entry name" value="TopoIIA_CS"/>
</dbReference>
<dbReference type="PROSITE" id="PS50880">
    <property type="entry name" value="TOPRIM"/>
    <property type="match status" value="1"/>
</dbReference>
<evidence type="ECO:0000256" key="11">
    <source>
        <dbReference type="SAM" id="MobiDB-lite"/>
    </source>
</evidence>
<dbReference type="InterPro" id="IPR013759">
    <property type="entry name" value="Topo_IIA_B_C"/>
</dbReference>
<dbReference type="FunFam" id="3.30.565.10:FF:000002">
    <property type="entry name" value="DNA gyrase subunit B"/>
    <property type="match status" value="1"/>
</dbReference>
<feature type="binding site" evidence="10">
    <location>
        <position position="503"/>
    </location>
    <ligand>
        <name>Mg(2+)</name>
        <dbReference type="ChEBI" id="CHEBI:18420"/>
        <label>2</label>
    </ligand>
</feature>
<evidence type="ECO:0000256" key="7">
    <source>
        <dbReference type="ARBA" id="ARBA00023029"/>
    </source>
</evidence>
<dbReference type="EMBL" id="BOOO01000010">
    <property type="protein sequence ID" value="GII28689.1"/>
    <property type="molecule type" value="Genomic_DNA"/>
</dbReference>
<dbReference type="Pfam" id="PF00986">
    <property type="entry name" value="DNA_gyraseB_C"/>
    <property type="match status" value="1"/>
</dbReference>
<dbReference type="InterPro" id="IPR036890">
    <property type="entry name" value="HATPase_C_sf"/>
</dbReference>
<feature type="binding site" evidence="10">
    <location>
        <position position="428"/>
    </location>
    <ligand>
        <name>Mg(2+)</name>
        <dbReference type="ChEBI" id="CHEBI:18420"/>
        <label>1</label>
        <note>catalytic</note>
    </ligand>
</feature>
<keyword evidence="9 10" id="KW-0413">Isomerase</keyword>
<dbReference type="FunFam" id="3.40.50.670:FF:000002">
    <property type="entry name" value="DNA gyrase subunit B"/>
    <property type="match status" value="1"/>
</dbReference>
<dbReference type="SUPFAM" id="SSF55874">
    <property type="entry name" value="ATPase domain of HSP90 chaperone/DNA topoisomerase II/histidine kinase"/>
    <property type="match status" value="1"/>
</dbReference>
<evidence type="ECO:0000313" key="14">
    <source>
        <dbReference type="Proteomes" id="UP000650628"/>
    </source>
</evidence>
<dbReference type="SMART" id="SM00387">
    <property type="entry name" value="HATPase_c"/>
    <property type="match status" value="1"/>
</dbReference>
<comment type="subunit">
    <text evidence="10">Heterotetramer, composed of two GyrA and two GyrB chains. In the heterotetramer, GyrA contains the active site tyrosine that forms a transient covalent intermediate with DNA, while GyrB binds cofactors and catalyzes ATP hydrolysis.</text>
</comment>
<evidence type="ECO:0000256" key="2">
    <source>
        <dbReference type="ARBA" id="ARBA00010708"/>
    </source>
</evidence>
<evidence type="ECO:0000256" key="9">
    <source>
        <dbReference type="ARBA" id="ARBA00023235"/>
    </source>
</evidence>
<dbReference type="PRINTS" id="PR00418">
    <property type="entry name" value="TPI2FAMILY"/>
</dbReference>
<sequence>MSYDASSITVLEGLEAVRKRPGMYIGSTGERGLHHLVYEIVDNSVDEALAGYCDTIEITLLADNGVRVVDNGRGIPVGEHPVEKRPAVELVMTTLHAGGKFDGKSYAVSGGLHGVGAAVVNALSTRLDVEIKRDGYHWRQTYDHSKPTGPLTRGEPTDETGTTTTFWADDTIFETTVWNFETLTRRFQEMAFLNKGLAMIIRDERPDHINGEPVEIKYHYEGGLADFVTHLNSKKEPIHGSVVDFEEHGEGISVEIAMQWNASYSESIYTFANTINTAEGGTHEEGFRAALTTIVNRYAREQKFLKEGKDDNLTGDDVREGLAAIISVKLADPQFEGQTKTKLGNTEAKSFVQKACNDHLRDWFERNPGEAKDIITKTLQASRARLAARQARDLTRRKSLLESGSGLPGKLADCQWSEPEKCELYIVEGDSAGGSAKGGRDPKFQAILPIRGKILNVEKARIDKVLKNNEVQALITALGTGVHDEFDIEKLRYHKLILMADADVDGQHITTLLLTLLFRFMRPLIEAGHVYLSQPPLYKIKWDRKGEDASYAYSDRERDAIIEDGVGRGKRDPRLHDGVQRFKGLGEMNPSQLWETTMNPATRVLLQVTLDDAAQADELFSVLMGEDVEARRNFIIRNARDVRFLDV</sequence>
<evidence type="ECO:0000256" key="10">
    <source>
        <dbReference type="HAMAP-Rule" id="MF_01898"/>
    </source>
</evidence>
<dbReference type="Pfam" id="PF02518">
    <property type="entry name" value="HATPase_c"/>
    <property type="match status" value="1"/>
</dbReference>
<comment type="function">
    <text evidence="10">A type II topoisomerase that negatively supercoils closed circular double-stranded (ds) DNA in an ATP-dependent manner to modulate DNA topology and maintain chromosomes in an underwound state. Negative supercoiling favors strand separation, and DNA replication, transcription, recombination and repair, all of which involve strand separation. Also able to catalyze the interconversion of other topological isomers of dsDNA rings, including catenanes and knotted rings. Type II topoisomerases break and join 2 DNA strands simultaneously in an ATP-dependent manner.</text>
</comment>
<keyword evidence="6 10" id="KW-0460">Magnesium</keyword>
<dbReference type="NCBIfam" id="NF004189">
    <property type="entry name" value="PRK05644.1"/>
    <property type="match status" value="1"/>
</dbReference>
<dbReference type="Gene3D" id="3.30.565.10">
    <property type="entry name" value="Histidine kinase-like ATPase, C-terminal domain"/>
    <property type="match status" value="1"/>
</dbReference>
<dbReference type="FunFam" id="3.30.230.10:FF:000005">
    <property type="entry name" value="DNA gyrase subunit B"/>
    <property type="match status" value="1"/>
</dbReference>
<evidence type="ECO:0000313" key="13">
    <source>
        <dbReference type="EMBL" id="GII28689.1"/>
    </source>
</evidence>
<feature type="region of interest" description="Disordered" evidence="11">
    <location>
        <begin position="142"/>
        <end position="161"/>
    </location>
</feature>
<dbReference type="GO" id="GO:0003677">
    <property type="term" value="F:DNA binding"/>
    <property type="evidence" value="ECO:0007669"/>
    <property type="project" value="UniProtKB-KW"/>
</dbReference>
<evidence type="ECO:0000256" key="3">
    <source>
        <dbReference type="ARBA" id="ARBA00022723"/>
    </source>
</evidence>
<dbReference type="SMART" id="SM00433">
    <property type="entry name" value="TOP2c"/>
    <property type="match status" value="1"/>
</dbReference>
<dbReference type="Gene3D" id="3.40.50.670">
    <property type="match status" value="1"/>
</dbReference>
<dbReference type="NCBIfam" id="TIGR01059">
    <property type="entry name" value="gyrB"/>
    <property type="match status" value="1"/>
</dbReference>
<dbReference type="PANTHER" id="PTHR45866:SF1">
    <property type="entry name" value="DNA GYRASE SUBUNIT B, MITOCHONDRIAL"/>
    <property type="match status" value="1"/>
</dbReference>
<dbReference type="InterPro" id="IPR014721">
    <property type="entry name" value="Ribsml_uS5_D2-typ_fold_subgr"/>
</dbReference>
<dbReference type="GO" id="GO:0006261">
    <property type="term" value="P:DNA-templated DNA replication"/>
    <property type="evidence" value="ECO:0007669"/>
    <property type="project" value="UniProtKB-UniRule"/>
</dbReference>
<keyword evidence="3 10" id="KW-0479">Metal-binding</keyword>
<proteinExistence type="inferred from homology"/>
<accession>A0A8J3TM95</accession>
<dbReference type="GO" id="GO:0005694">
    <property type="term" value="C:chromosome"/>
    <property type="evidence" value="ECO:0007669"/>
    <property type="project" value="InterPro"/>
</dbReference>
<dbReference type="GO" id="GO:0006265">
    <property type="term" value="P:DNA topological change"/>
    <property type="evidence" value="ECO:0007669"/>
    <property type="project" value="UniProtKB-UniRule"/>
</dbReference>
<keyword evidence="14" id="KW-1185">Reference proteome</keyword>
<dbReference type="PROSITE" id="PS00177">
    <property type="entry name" value="TOPOISOMERASE_II"/>
    <property type="match status" value="1"/>
</dbReference>
<dbReference type="InterPro" id="IPR003594">
    <property type="entry name" value="HATPase_dom"/>
</dbReference>
<dbReference type="NCBIfam" id="NF011501">
    <property type="entry name" value="PRK14939.1"/>
    <property type="match status" value="1"/>
</dbReference>
<dbReference type="PRINTS" id="PR01159">
    <property type="entry name" value="DNAGYRASEB"/>
</dbReference>
<feature type="domain" description="Toprim" evidence="12">
    <location>
        <begin position="422"/>
        <end position="536"/>
    </location>
</feature>
<keyword evidence="10" id="KW-0963">Cytoplasm</keyword>
<dbReference type="GO" id="GO:0034335">
    <property type="term" value="F:DNA negative supercoiling activity"/>
    <property type="evidence" value="ECO:0007669"/>
    <property type="project" value="UniProtKB-ARBA"/>
</dbReference>
<organism evidence="13 14">
    <name type="scientific">Planotetraspora mira</name>
    <dbReference type="NCBI Taxonomy" id="58121"/>
    <lineage>
        <taxon>Bacteria</taxon>
        <taxon>Bacillati</taxon>
        <taxon>Actinomycetota</taxon>
        <taxon>Actinomycetes</taxon>
        <taxon>Streptosporangiales</taxon>
        <taxon>Streptosporangiaceae</taxon>
        <taxon>Planotetraspora</taxon>
    </lineage>
</organism>
<comment type="subcellular location">
    <subcellularLocation>
        <location evidence="10">Cytoplasm</location>
    </subcellularLocation>
</comment>
<comment type="caution">
    <text evidence="13">The sequence shown here is derived from an EMBL/GenBank/DDBJ whole genome shotgun (WGS) entry which is preliminary data.</text>
</comment>
<dbReference type="Gene3D" id="3.30.230.10">
    <property type="match status" value="1"/>
</dbReference>
<gene>
    <name evidence="10 13" type="primary">gyrB</name>
    <name evidence="13" type="ORF">Pmi06nite_21310</name>
</gene>
<dbReference type="InterPro" id="IPR011557">
    <property type="entry name" value="GyrB"/>
</dbReference>
<dbReference type="SUPFAM" id="SSF56719">
    <property type="entry name" value="Type II DNA topoisomerase"/>
    <property type="match status" value="1"/>
</dbReference>
<dbReference type="InterPro" id="IPR000565">
    <property type="entry name" value="Topo_IIA_B"/>
</dbReference>
<dbReference type="InterPro" id="IPR013506">
    <property type="entry name" value="Topo_IIA_bsu_dom2"/>
</dbReference>
<comment type="catalytic activity">
    <reaction evidence="1 10">
        <text>ATP-dependent breakage, passage and rejoining of double-stranded DNA.</text>
        <dbReference type="EC" id="5.6.2.2"/>
    </reaction>
</comment>
<dbReference type="PANTHER" id="PTHR45866">
    <property type="entry name" value="DNA GYRASE/TOPOISOMERASE SUBUNIT B"/>
    <property type="match status" value="1"/>
</dbReference>
<dbReference type="RefSeq" id="WP_203952730.1">
    <property type="nucleotide sequence ID" value="NZ_BOOO01000010.1"/>
</dbReference>